<reference evidence="7" key="1">
    <citation type="submission" date="2016-11" db="EMBL/GenBank/DDBJ databases">
        <authorList>
            <person name="Varghese N."/>
            <person name="Submissions S."/>
        </authorList>
    </citation>
    <scope>NUCLEOTIDE SEQUENCE [LARGE SCALE GENOMIC DNA]</scope>
    <source>
        <strain evidence="7">DSM 100564</strain>
    </source>
</reference>
<keyword evidence="7" id="KW-1185">Reference proteome</keyword>
<feature type="transmembrane region" description="Helical" evidence="4">
    <location>
        <begin position="12"/>
        <end position="36"/>
    </location>
</feature>
<dbReference type="EMBL" id="FQZQ01000013">
    <property type="protein sequence ID" value="SHJ81194.1"/>
    <property type="molecule type" value="Genomic_DNA"/>
</dbReference>
<dbReference type="NCBIfam" id="NF033233">
    <property type="entry name" value="twin_helix"/>
    <property type="match status" value="1"/>
</dbReference>
<protein>
    <submittedName>
        <fullName evidence="6">Hypoxia induced protein conserved region</fullName>
    </submittedName>
</protein>
<name>A0A1M6MCI4_9RHOB</name>
<sequence length="72" mass="7797">MNESGLANDPLFWVVAAASLGVLAILMIGIGGFAKGGEFNRKHANKIMRWRIGAQFVAVVLILLFVWLRNGG</sequence>
<feature type="transmembrane region" description="Helical" evidence="4">
    <location>
        <begin position="48"/>
        <end position="68"/>
    </location>
</feature>
<dbReference type="Pfam" id="PF04588">
    <property type="entry name" value="HIG_1_N"/>
    <property type="match status" value="1"/>
</dbReference>
<evidence type="ECO:0000256" key="2">
    <source>
        <dbReference type="ARBA" id="ARBA00022989"/>
    </source>
</evidence>
<keyword evidence="3 4" id="KW-0472">Membrane</keyword>
<evidence type="ECO:0000256" key="1">
    <source>
        <dbReference type="ARBA" id="ARBA00022692"/>
    </source>
</evidence>
<dbReference type="STRING" id="1470563.SAMN05444000_113105"/>
<evidence type="ECO:0000256" key="3">
    <source>
        <dbReference type="ARBA" id="ARBA00023136"/>
    </source>
</evidence>
<dbReference type="Proteomes" id="UP000183982">
    <property type="component" value="Unassembled WGS sequence"/>
</dbReference>
<feature type="domain" description="HIG1" evidence="5">
    <location>
        <begin position="1"/>
        <end position="72"/>
    </location>
</feature>
<dbReference type="AlphaFoldDB" id="A0A1M6MCI4"/>
<keyword evidence="2 4" id="KW-1133">Transmembrane helix</keyword>
<evidence type="ECO:0000259" key="5">
    <source>
        <dbReference type="PROSITE" id="PS51503"/>
    </source>
</evidence>
<keyword evidence="1 4" id="KW-0812">Transmembrane</keyword>
<dbReference type="InterPro" id="IPR007667">
    <property type="entry name" value="Hypoxia_induced_domain"/>
</dbReference>
<evidence type="ECO:0000256" key="4">
    <source>
        <dbReference type="SAM" id="Phobius"/>
    </source>
</evidence>
<organism evidence="6 7">
    <name type="scientific">Shimia gijangensis</name>
    <dbReference type="NCBI Taxonomy" id="1470563"/>
    <lineage>
        <taxon>Bacteria</taxon>
        <taxon>Pseudomonadati</taxon>
        <taxon>Pseudomonadota</taxon>
        <taxon>Alphaproteobacteria</taxon>
        <taxon>Rhodobacterales</taxon>
        <taxon>Roseobacteraceae</taxon>
    </lineage>
</organism>
<accession>A0A1M6MCI4</accession>
<dbReference type="PROSITE" id="PS51503">
    <property type="entry name" value="HIG1"/>
    <property type="match status" value="1"/>
</dbReference>
<evidence type="ECO:0000313" key="6">
    <source>
        <dbReference type="EMBL" id="SHJ81194.1"/>
    </source>
</evidence>
<gene>
    <name evidence="6" type="ORF">SAMN05444000_113105</name>
</gene>
<proteinExistence type="predicted"/>
<evidence type="ECO:0000313" key="7">
    <source>
        <dbReference type="Proteomes" id="UP000183982"/>
    </source>
</evidence>